<dbReference type="EMBL" id="JBFOLK010000008">
    <property type="protein sequence ID" value="KAL2491737.1"/>
    <property type="molecule type" value="Genomic_DNA"/>
</dbReference>
<accession>A0ABD1RVL4</accession>
<evidence type="ECO:0000313" key="2">
    <source>
        <dbReference type="Proteomes" id="UP001604336"/>
    </source>
</evidence>
<protein>
    <submittedName>
        <fullName evidence="1">5-amino-6-(5-phosphoribosylamino)uracil reductase</fullName>
    </submittedName>
</protein>
<organism evidence="1 2">
    <name type="scientific">Abeliophyllum distichum</name>
    <dbReference type="NCBI Taxonomy" id="126358"/>
    <lineage>
        <taxon>Eukaryota</taxon>
        <taxon>Viridiplantae</taxon>
        <taxon>Streptophyta</taxon>
        <taxon>Embryophyta</taxon>
        <taxon>Tracheophyta</taxon>
        <taxon>Spermatophyta</taxon>
        <taxon>Magnoliopsida</taxon>
        <taxon>eudicotyledons</taxon>
        <taxon>Gunneridae</taxon>
        <taxon>Pentapetalae</taxon>
        <taxon>asterids</taxon>
        <taxon>lamiids</taxon>
        <taxon>Lamiales</taxon>
        <taxon>Oleaceae</taxon>
        <taxon>Forsythieae</taxon>
        <taxon>Abeliophyllum</taxon>
    </lineage>
</organism>
<reference evidence="2" key="1">
    <citation type="submission" date="2024-07" db="EMBL/GenBank/DDBJ databases">
        <title>Two chromosome-level genome assemblies of Korean endemic species Abeliophyllum distichum and Forsythia ovata (Oleaceae).</title>
        <authorList>
            <person name="Jang H."/>
        </authorList>
    </citation>
    <scope>NUCLEOTIDE SEQUENCE [LARGE SCALE GENOMIC DNA]</scope>
</reference>
<comment type="caution">
    <text evidence="1">The sequence shown here is derived from an EMBL/GenBank/DDBJ whole genome shotgun (WGS) entry which is preliminary data.</text>
</comment>
<sequence>MAIGETSFAMAYGAEVIIPVEVGMLSLRCLHFDKVANEDLCKANLNLQEERHADWQLCLQFIKGRWLGISTQKLGTGLSSSMTLFSKRSSWLIGEWKPEPLDPHGKDHTRSLKKIDLEPTDWKTQTEKRRSTPITLLTFIRTINRFYFCFS</sequence>
<dbReference type="Proteomes" id="UP001604336">
    <property type="component" value="Unassembled WGS sequence"/>
</dbReference>
<keyword evidence="2" id="KW-1185">Reference proteome</keyword>
<proteinExistence type="predicted"/>
<evidence type="ECO:0000313" key="1">
    <source>
        <dbReference type="EMBL" id="KAL2491737.1"/>
    </source>
</evidence>
<gene>
    <name evidence="1" type="ORF">Adt_27365</name>
</gene>
<name>A0ABD1RVL4_9LAMI</name>
<dbReference type="AlphaFoldDB" id="A0ABD1RVL4"/>